<gene>
    <name evidence="1" type="ORF">BFV95_4662</name>
</gene>
<organism evidence="1 2">
    <name type="scientific">Alteromonas macleodii</name>
    <name type="common">Pseudoalteromonas macleodii</name>
    <dbReference type="NCBI Taxonomy" id="28108"/>
    <lineage>
        <taxon>Bacteria</taxon>
        <taxon>Pseudomonadati</taxon>
        <taxon>Pseudomonadota</taxon>
        <taxon>Gammaproteobacteria</taxon>
        <taxon>Alteromonadales</taxon>
        <taxon>Alteromonadaceae</taxon>
        <taxon>Alteromonas/Salinimonas group</taxon>
        <taxon>Alteromonas</taxon>
    </lineage>
</organism>
<dbReference type="RefSeq" id="WP_198033587.1">
    <property type="nucleotide sequence ID" value="NZ_CP046143.1"/>
</dbReference>
<dbReference type="Proteomes" id="UP000095392">
    <property type="component" value="Unassembled WGS sequence"/>
</dbReference>
<evidence type="ECO:0000313" key="1">
    <source>
        <dbReference type="EMBL" id="OES24636.1"/>
    </source>
</evidence>
<proteinExistence type="predicted"/>
<dbReference type="EMBL" id="MIPY01000060">
    <property type="protein sequence ID" value="OES24636.1"/>
    <property type="molecule type" value="Genomic_DNA"/>
</dbReference>
<name>A0AB36FRS1_ALTMA</name>
<comment type="caution">
    <text evidence="1">The sequence shown here is derived from an EMBL/GenBank/DDBJ whole genome shotgun (WGS) entry which is preliminary data.</text>
</comment>
<protein>
    <submittedName>
        <fullName evidence="1">Uncharacterized protein</fullName>
    </submittedName>
</protein>
<reference evidence="1 2" key="1">
    <citation type="submission" date="2016-09" db="EMBL/GenBank/DDBJ databases">
        <title>Draft Genome Sequence of four Alteromonas macleodii strains isolated from copper coupons and grown long-term at elevated copper levels.</title>
        <authorList>
            <person name="Cusick K."/>
            <person name="Dale J."/>
            <person name="Little B."/>
            <person name="Biffinger J."/>
        </authorList>
    </citation>
    <scope>NUCLEOTIDE SEQUENCE [LARGE SCALE GENOMIC DNA]</scope>
    <source>
        <strain evidence="1 2">KCP01</strain>
    </source>
</reference>
<keyword evidence="2" id="KW-1185">Reference proteome</keyword>
<evidence type="ECO:0000313" key="2">
    <source>
        <dbReference type="Proteomes" id="UP000095392"/>
    </source>
</evidence>
<accession>A0AB36FRS1</accession>
<sequence>MSDAQSYTSVDQYITALPVEKQRVISQLRQTILDNLPARFSECIN</sequence>
<dbReference type="AlphaFoldDB" id="A0AB36FRS1"/>